<proteinExistence type="predicted"/>
<keyword evidence="2" id="KW-1185">Reference proteome</keyword>
<dbReference type="EMBL" id="JACASF010000020">
    <property type="protein sequence ID" value="KAF6413546.1"/>
    <property type="molecule type" value="Genomic_DNA"/>
</dbReference>
<evidence type="ECO:0000313" key="2">
    <source>
        <dbReference type="Proteomes" id="UP000550707"/>
    </source>
</evidence>
<comment type="caution">
    <text evidence="1">The sequence shown here is derived from an EMBL/GenBank/DDBJ whole genome shotgun (WGS) entry which is preliminary data.</text>
</comment>
<reference evidence="1 2" key="1">
    <citation type="journal article" date="2020" name="Nature">
        <title>Six reference-quality genomes reveal evolution of bat adaptations.</title>
        <authorList>
            <person name="Jebb D."/>
            <person name="Huang Z."/>
            <person name="Pippel M."/>
            <person name="Hughes G.M."/>
            <person name="Lavrichenko K."/>
            <person name="Devanna P."/>
            <person name="Winkler S."/>
            <person name="Jermiin L.S."/>
            <person name="Skirmuntt E.C."/>
            <person name="Katzourakis A."/>
            <person name="Burkitt-Gray L."/>
            <person name="Ray D.A."/>
            <person name="Sullivan K.A.M."/>
            <person name="Roscito J.G."/>
            <person name="Kirilenko B.M."/>
            <person name="Davalos L.M."/>
            <person name="Corthals A.P."/>
            <person name="Power M.L."/>
            <person name="Jones G."/>
            <person name="Ransome R.D."/>
            <person name="Dechmann D.K.N."/>
            <person name="Locatelli A.G."/>
            <person name="Puechmaille S.J."/>
            <person name="Fedrigo O."/>
            <person name="Jarvis E.D."/>
            <person name="Hiller M."/>
            <person name="Vernes S.C."/>
            <person name="Myers E.W."/>
            <person name="Teeling E.C."/>
        </authorList>
    </citation>
    <scope>NUCLEOTIDE SEQUENCE [LARGE SCALE GENOMIC DNA]</scope>
    <source>
        <strain evidence="1">MMolMol1</strain>
        <tissue evidence="1">Muscle</tissue>
    </source>
</reference>
<organism evidence="1 2">
    <name type="scientific">Molossus molossus</name>
    <name type="common">Pallas' mastiff bat</name>
    <name type="synonym">Vespertilio molossus</name>
    <dbReference type="NCBI Taxonomy" id="27622"/>
    <lineage>
        <taxon>Eukaryota</taxon>
        <taxon>Metazoa</taxon>
        <taxon>Chordata</taxon>
        <taxon>Craniata</taxon>
        <taxon>Vertebrata</taxon>
        <taxon>Euteleostomi</taxon>
        <taxon>Mammalia</taxon>
        <taxon>Eutheria</taxon>
        <taxon>Laurasiatheria</taxon>
        <taxon>Chiroptera</taxon>
        <taxon>Yangochiroptera</taxon>
        <taxon>Molossidae</taxon>
        <taxon>Molossus</taxon>
    </lineage>
</organism>
<gene>
    <name evidence="1" type="ORF">HJG59_009751</name>
</gene>
<sequence length="137" mass="15000">MDLHLLNSLHGFPDTSGQTLERSSWGGRSRGLLWEAWLLYRPVFNTPYSQMGGLRAKALLPLILAGMHCHPIARGRGLPAASLGSPGFSVLSTPAPGKRYRLRSASLSYSDVTDPLCRGQGVLLPVFCSWSRLRELP</sequence>
<accession>A0A7J8CRV8</accession>
<protein>
    <submittedName>
        <fullName evidence="1">Uncharacterized protein</fullName>
    </submittedName>
</protein>
<name>A0A7J8CRV8_MOLMO</name>
<dbReference type="AlphaFoldDB" id="A0A7J8CRV8"/>
<dbReference type="Proteomes" id="UP000550707">
    <property type="component" value="Unassembled WGS sequence"/>
</dbReference>
<evidence type="ECO:0000313" key="1">
    <source>
        <dbReference type="EMBL" id="KAF6413546.1"/>
    </source>
</evidence>
<dbReference type="InParanoid" id="A0A7J8CRV8"/>